<dbReference type="Proteomes" id="UP001051844">
    <property type="component" value="Unassembled WGS sequence"/>
</dbReference>
<evidence type="ECO:0000313" key="1">
    <source>
        <dbReference type="EMBL" id="GHI50123.1"/>
    </source>
</evidence>
<sequence>MGAGGDARIDGLLEQLVRIGTPDVLHELRRQLAKGSGSP</sequence>
<accession>A0AA37C414</accession>
<gene>
    <name evidence="1" type="ORF">ScoT_62970</name>
</gene>
<organism evidence="1 2">
    <name type="scientific">Streptomyces albidoflavus</name>
    <dbReference type="NCBI Taxonomy" id="1886"/>
    <lineage>
        <taxon>Bacteria</taxon>
        <taxon>Bacillati</taxon>
        <taxon>Actinomycetota</taxon>
        <taxon>Actinomycetes</taxon>
        <taxon>Kitasatosporales</taxon>
        <taxon>Streptomycetaceae</taxon>
        <taxon>Streptomyces</taxon>
        <taxon>Streptomyces albidoflavus group</taxon>
    </lineage>
</organism>
<dbReference type="AlphaFoldDB" id="A0AA37C414"/>
<name>A0AA37C414_9ACTN</name>
<proteinExistence type="predicted"/>
<evidence type="ECO:0000313" key="2">
    <source>
        <dbReference type="Proteomes" id="UP001051844"/>
    </source>
</evidence>
<dbReference type="EMBL" id="BNDZ01000005">
    <property type="protein sequence ID" value="GHI50123.1"/>
    <property type="molecule type" value="Genomic_DNA"/>
</dbReference>
<reference evidence="1" key="1">
    <citation type="submission" date="2022-09" db="EMBL/GenBank/DDBJ databases">
        <title>Whole genome shotgun sequence of Streptomyces albidoflavus NBRC 12854.</title>
        <authorList>
            <person name="Komaki H."/>
            <person name="Tamura T."/>
        </authorList>
    </citation>
    <scope>NUCLEOTIDE SEQUENCE</scope>
    <source>
        <strain evidence="1">NBRC 12854</strain>
    </source>
</reference>
<protein>
    <submittedName>
        <fullName evidence="1">Uncharacterized protein</fullName>
    </submittedName>
</protein>
<comment type="caution">
    <text evidence="1">The sequence shown here is derived from an EMBL/GenBank/DDBJ whole genome shotgun (WGS) entry which is preliminary data.</text>
</comment>